<dbReference type="RefSeq" id="WP_176267184.1">
    <property type="nucleotide sequence ID" value="NZ_JABWGV010000002.1"/>
</dbReference>
<comment type="caution">
    <text evidence="2">The sequence shown here is derived from an EMBL/GenBank/DDBJ whole genome shotgun (WGS) entry which is preliminary data.</text>
</comment>
<evidence type="ECO:0000256" key="1">
    <source>
        <dbReference type="SAM" id="SignalP"/>
    </source>
</evidence>
<gene>
    <name evidence="2" type="ORF">HUV48_07650</name>
</gene>
<dbReference type="EMBL" id="JABWGV010000002">
    <property type="protein sequence ID" value="NVD44895.1"/>
    <property type="molecule type" value="Genomic_DNA"/>
</dbReference>
<reference evidence="2 3" key="1">
    <citation type="submission" date="2020-06" db="EMBL/GenBank/DDBJ databases">
        <title>Altererythrobacter sp. HHU K3-1.</title>
        <authorList>
            <person name="Zhang D."/>
            <person name="Xue H."/>
        </authorList>
    </citation>
    <scope>NUCLEOTIDE SEQUENCE [LARGE SCALE GENOMIC DNA]</scope>
    <source>
        <strain evidence="2 3">HHU K3-1</strain>
    </source>
</reference>
<sequence length="144" mass="15862">MKTLISAGAAFAAILAAPLSAQDNADAVELTEGEAQLAEMLEGRVAGEPERCINTFGSRPLKIIDDTAIVYRDGDTIWVNYTRNPDSLDDNDILVIKKYGSASQLCRLDNVTTQDRFSHFFSGVIFLEDFVPYRLPEDAERSEG</sequence>
<feature type="chain" id="PRO_5033042719" evidence="1">
    <location>
        <begin position="22"/>
        <end position="144"/>
    </location>
</feature>
<feature type="signal peptide" evidence="1">
    <location>
        <begin position="1"/>
        <end position="21"/>
    </location>
</feature>
<organism evidence="2 3">
    <name type="scientific">Qipengyuania atrilutea</name>
    <dbReference type="NCBI Taxonomy" id="2744473"/>
    <lineage>
        <taxon>Bacteria</taxon>
        <taxon>Pseudomonadati</taxon>
        <taxon>Pseudomonadota</taxon>
        <taxon>Alphaproteobacteria</taxon>
        <taxon>Sphingomonadales</taxon>
        <taxon>Erythrobacteraceae</taxon>
        <taxon>Qipengyuania</taxon>
    </lineage>
</organism>
<keyword evidence="3" id="KW-1185">Reference proteome</keyword>
<dbReference type="AlphaFoldDB" id="A0A850H6S8"/>
<evidence type="ECO:0000313" key="3">
    <source>
        <dbReference type="Proteomes" id="UP000561438"/>
    </source>
</evidence>
<proteinExistence type="predicted"/>
<keyword evidence="1" id="KW-0732">Signal</keyword>
<evidence type="ECO:0000313" key="2">
    <source>
        <dbReference type="EMBL" id="NVD44895.1"/>
    </source>
</evidence>
<protein>
    <submittedName>
        <fullName evidence="2">Uncharacterized protein</fullName>
    </submittedName>
</protein>
<dbReference type="Proteomes" id="UP000561438">
    <property type="component" value="Unassembled WGS sequence"/>
</dbReference>
<name>A0A850H6S8_9SPHN</name>
<accession>A0A850H6S8</accession>